<dbReference type="AlphaFoldDB" id="D3S111"/>
<reference evidence="2 3" key="2">
    <citation type="journal article" date="2011" name="Stand. Genomic Sci.">
        <title>Complete genome sequence of Ferroglobus placidus AEDII12DO.</title>
        <authorList>
            <person name="Anderson I."/>
            <person name="Risso C."/>
            <person name="Holmes D."/>
            <person name="Lucas S."/>
            <person name="Copeland A."/>
            <person name="Lapidus A."/>
            <person name="Cheng J.F."/>
            <person name="Bruce D."/>
            <person name="Goodwin L."/>
            <person name="Pitluck S."/>
            <person name="Saunders E."/>
            <person name="Brettin T."/>
            <person name="Detter J.C."/>
            <person name="Han C."/>
            <person name="Tapia R."/>
            <person name="Larimer F."/>
            <person name="Land M."/>
            <person name="Hauser L."/>
            <person name="Woyke T."/>
            <person name="Lovley D."/>
            <person name="Kyrpides N."/>
            <person name="Ivanova N."/>
        </authorList>
    </citation>
    <scope>NUCLEOTIDE SEQUENCE [LARGE SCALE GENOMIC DNA]</scope>
    <source>
        <strain evidence="3">DSM 10642 / AEDII12DO</strain>
    </source>
</reference>
<protein>
    <submittedName>
        <fullName evidence="2">Bacterio-opsin activator HTH domain protein</fullName>
    </submittedName>
</protein>
<dbReference type="EMBL" id="CP001899">
    <property type="protein sequence ID" value="ADC64247.1"/>
    <property type="molecule type" value="Genomic_DNA"/>
</dbReference>
<name>D3S111_FERPA</name>
<dbReference type="PaxDb" id="589924-Ferp_0055"/>
<dbReference type="Proteomes" id="UP000002613">
    <property type="component" value="Chromosome"/>
</dbReference>
<dbReference type="Pfam" id="PF04967">
    <property type="entry name" value="HTH_10"/>
    <property type="match status" value="1"/>
</dbReference>
<dbReference type="HOGENOM" id="CLU_101251_2_0_2"/>
<sequence>MIEVQIKTPAPPDCQLSIVRRVLDEAIVKVEKVSTFNEELRSLIDLKARNVEKILSELPATCVFSPVAKDEVKILFKGHTCHVALTILKSGCLISSAVLEKDNVTWNIICDEDSFIKLSRELEKEGVEFEIVYKGRFGEKDKVTLREEEILKIALEKGYFDFPKKIKLEELASQLNIAPSTLSEILRRGQKKVLEKYFSGN</sequence>
<dbReference type="PANTHER" id="PTHR34236:SF1">
    <property type="entry name" value="DIMETHYL SULFOXIDE REDUCTASE TRANSCRIPTIONAL ACTIVATOR"/>
    <property type="match status" value="1"/>
</dbReference>
<dbReference type="GeneID" id="8777547"/>
<evidence type="ECO:0000313" key="3">
    <source>
        <dbReference type="Proteomes" id="UP000002613"/>
    </source>
</evidence>
<keyword evidence="3" id="KW-1185">Reference proteome</keyword>
<dbReference type="KEGG" id="fpl:Ferp_0055"/>
<dbReference type="STRING" id="589924.Ferp_0055"/>
<gene>
    <name evidence="2" type="ordered locus">Ferp_0055</name>
</gene>
<proteinExistence type="predicted"/>
<dbReference type="eggNOG" id="arCOG02271">
    <property type="taxonomic scope" value="Archaea"/>
</dbReference>
<dbReference type="InterPro" id="IPR007050">
    <property type="entry name" value="HTH_bacterioopsin"/>
</dbReference>
<dbReference type="PANTHER" id="PTHR34236">
    <property type="entry name" value="DIMETHYL SULFOXIDE REDUCTASE TRANSCRIPTIONAL ACTIVATOR"/>
    <property type="match status" value="1"/>
</dbReference>
<feature type="domain" description="HTH bat-type" evidence="1">
    <location>
        <begin position="144"/>
        <end position="195"/>
    </location>
</feature>
<accession>D3S111</accession>
<organism evidence="2 3">
    <name type="scientific">Ferroglobus placidus (strain DSM 10642 / AEDII12DO)</name>
    <dbReference type="NCBI Taxonomy" id="589924"/>
    <lineage>
        <taxon>Archaea</taxon>
        <taxon>Methanobacteriati</taxon>
        <taxon>Methanobacteriota</taxon>
        <taxon>Archaeoglobi</taxon>
        <taxon>Archaeoglobales</taxon>
        <taxon>Archaeoglobaceae</taxon>
        <taxon>Ferroglobus</taxon>
    </lineage>
</organism>
<evidence type="ECO:0000313" key="2">
    <source>
        <dbReference type="EMBL" id="ADC64247.1"/>
    </source>
</evidence>
<dbReference type="OrthoDB" id="51502at2157"/>
<dbReference type="RefSeq" id="WP_012964596.1">
    <property type="nucleotide sequence ID" value="NC_013849.1"/>
</dbReference>
<reference evidence="3" key="1">
    <citation type="submission" date="2010-02" db="EMBL/GenBank/DDBJ databases">
        <title>Complete sequence of Ferroglobus placidus DSM 10642.</title>
        <authorList>
            <consortium name="US DOE Joint Genome Institute"/>
            <person name="Lucas S."/>
            <person name="Copeland A."/>
            <person name="Lapidus A."/>
            <person name="Cheng J.-F."/>
            <person name="Bruce D."/>
            <person name="Goodwin L."/>
            <person name="Pitluck S."/>
            <person name="Saunders E."/>
            <person name="Brettin T."/>
            <person name="Detter J.C."/>
            <person name="Han C."/>
            <person name="Tapia R."/>
            <person name="Larimer F."/>
            <person name="Land M."/>
            <person name="Hauser L."/>
            <person name="Kyrpides N."/>
            <person name="Ivanova N."/>
            <person name="Holmes D."/>
            <person name="Lovley D."/>
            <person name="Kyrpides N."/>
            <person name="Anderson I.J."/>
            <person name="Woyke T."/>
        </authorList>
    </citation>
    <scope>NUCLEOTIDE SEQUENCE [LARGE SCALE GENOMIC DNA]</scope>
    <source>
        <strain evidence="3">DSM 10642 / AEDII12DO</strain>
    </source>
</reference>
<evidence type="ECO:0000259" key="1">
    <source>
        <dbReference type="Pfam" id="PF04967"/>
    </source>
</evidence>